<comment type="caution">
    <text evidence="2">The sequence shown here is derived from an EMBL/GenBank/DDBJ whole genome shotgun (WGS) entry which is preliminary data.</text>
</comment>
<dbReference type="AlphaFoldDB" id="A0AAD9FSE8"/>
<proteinExistence type="predicted"/>
<keyword evidence="3" id="KW-1185">Reference proteome</keyword>
<dbReference type="Proteomes" id="UP001182556">
    <property type="component" value="Unassembled WGS sequence"/>
</dbReference>
<dbReference type="PANTHER" id="PTHR12277:SF81">
    <property type="entry name" value="PROTEIN ABHD13"/>
    <property type="match status" value="1"/>
</dbReference>
<accession>A0AAD9FSE8</accession>
<dbReference type="InterPro" id="IPR029058">
    <property type="entry name" value="AB_hydrolase_fold"/>
</dbReference>
<evidence type="ECO:0000313" key="2">
    <source>
        <dbReference type="EMBL" id="KAK1925380.1"/>
    </source>
</evidence>
<keyword evidence="2" id="KW-0378">Hydrolase</keyword>
<feature type="domain" description="AB hydrolase-1" evidence="1">
    <location>
        <begin position="132"/>
        <end position="252"/>
    </location>
</feature>
<reference evidence="2" key="1">
    <citation type="submission" date="2023-02" db="EMBL/GenBank/DDBJ databases">
        <title>Identification and recombinant expression of a fungal hydrolase from Papiliotrema laurentii that hydrolyzes apple cutin and clears colloidal polyester polyurethane.</title>
        <authorList>
            <consortium name="DOE Joint Genome Institute"/>
            <person name="Roman V.A."/>
            <person name="Bojanowski C."/>
            <person name="Crable B.R."/>
            <person name="Wagner D.N."/>
            <person name="Hung C.S."/>
            <person name="Nadeau L.J."/>
            <person name="Schratz L."/>
            <person name="Haridas S."/>
            <person name="Pangilinan J."/>
            <person name="Lipzen A."/>
            <person name="Na H."/>
            <person name="Yan M."/>
            <person name="Ng V."/>
            <person name="Grigoriev I.V."/>
            <person name="Spatafora J.W."/>
            <person name="Barlow D."/>
            <person name="Biffinger J."/>
            <person name="Kelley-Loughnane N."/>
            <person name="Varaljay V.A."/>
            <person name="Crookes-Goodson W.J."/>
        </authorList>
    </citation>
    <scope>NUCLEOTIDE SEQUENCE</scope>
    <source>
        <strain evidence="2">5307AH</strain>
    </source>
</reference>
<evidence type="ECO:0000259" key="1">
    <source>
        <dbReference type="Pfam" id="PF00561"/>
    </source>
</evidence>
<evidence type="ECO:0000313" key="3">
    <source>
        <dbReference type="Proteomes" id="UP001182556"/>
    </source>
</evidence>
<dbReference type="SUPFAM" id="SSF53474">
    <property type="entry name" value="alpha/beta-Hydrolases"/>
    <property type="match status" value="1"/>
</dbReference>
<dbReference type="Pfam" id="PF00561">
    <property type="entry name" value="Abhydrolase_1"/>
    <property type="match status" value="1"/>
</dbReference>
<name>A0AAD9FSE8_PAPLA</name>
<organism evidence="2 3">
    <name type="scientific">Papiliotrema laurentii</name>
    <name type="common">Cryptococcus laurentii</name>
    <dbReference type="NCBI Taxonomy" id="5418"/>
    <lineage>
        <taxon>Eukaryota</taxon>
        <taxon>Fungi</taxon>
        <taxon>Dikarya</taxon>
        <taxon>Basidiomycota</taxon>
        <taxon>Agaricomycotina</taxon>
        <taxon>Tremellomycetes</taxon>
        <taxon>Tremellales</taxon>
        <taxon>Rhynchogastremaceae</taxon>
        <taxon>Papiliotrema</taxon>
    </lineage>
</organism>
<dbReference type="PANTHER" id="PTHR12277">
    <property type="entry name" value="ALPHA/BETA HYDROLASE DOMAIN-CONTAINING PROTEIN"/>
    <property type="match status" value="1"/>
</dbReference>
<sequence>MSSGYSWVSINTVYTVIKYTAGAGVVGATLAATGLWYFQCKIIYPANIPQGSRQIVPTPADVGLPYEDVTITTSDNLKVKGYVIPARRTYISTPEIQKMSPAERKEKAELETQKWAEEIGTEEAIKFVKSRPTVIIFHANAGNMGHRVPIARKFNTDLRCNVFMLSYRGYGLSEGTPTEHGMRKDVDAAIEYVTSHPLLEGTKLVVYGQSIGGAVCLYAAAKFSDKISGVIIENTFVSLSSLIPFILPQLPKAVLPLLLTEKWDAAKTMPHIPASTPILFLSGKRDQLVPPSQMKALLELRADGKSRWREFDGEHNDTFLARGYWEEVAKWLREEIEGLEK</sequence>
<dbReference type="EMBL" id="JAODAN010000003">
    <property type="protein sequence ID" value="KAK1925380.1"/>
    <property type="molecule type" value="Genomic_DNA"/>
</dbReference>
<gene>
    <name evidence="2" type="ORF">DB88DRAFT_483741</name>
</gene>
<dbReference type="GO" id="GO:0008474">
    <property type="term" value="F:palmitoyl-(protein) hydrolase activity"/>
    <property type="evidence" value="ECO:0007669"/>
    <property type="project" value="TreeGrafter"/>
</dbReference>
<dbReference type="GO" id="GO:0016020">
    <property type="term" value="C:membrane"/>
    <property type="evidence" value="ECO:0007669"/>
    <property type="project" value="TreeGrafter"/>
</dbReference>
<protein>
    <submittedName>
        <fullName evidence="2">Alpha/Beta hydrolase protein</fullName>
    </submittedName>
</protein>
<dbReference type="InterPro" id="IPR000073">
    <property type="entry name" value="AB_hydrolase_1"/>
</dbReference>
<dbReference type="Gene3D" id="3.40.50.1820">
    <property type="entry name" value="alpha/beta hydrolase"/>
    <property type="match status" value="1"/>
</dbReference>